<dbReference type="Gene3D" id="1.10.1060.10">
    <property type="entry name" value="Alpha-helical ferredoxin"/>
    <property type="match status" value="1"/>
</dbReference>
<dbReference type="InterPro" id="IPR024185">
    <property type="entry name" value="FTHF_cligase-like_sf"/>
</dbReference>
<dbReference type="NCBIfam" id="TIGR00273">
    <property type="entry name" value="LutB/LldF family L-lactate oxidation iron-sulfur protein"/>
    <property type="match status" value="1"/>
</dbReference>
<dbReference type="PANTHER" id="PTHR47153:SF2">
    <property type="entry name" value="LACTATE UTILIZATION PROTEIN B"/>
    <property type="match status" value="1"/>
</dbReference>
<keyword evidence="3" id="KW-0479">Metal-binding</keyword>
<reference evidence="9" key="1">
    <citation type="journal article" date="2021" name="PeerJ">
        <title>Extensive microbial diversity within the chicken gut microbiome revealed by metagenomics and culture.</title>
        <authorList>
            <person name="Gilroy R."/>
            <person name="Ravi A."/>
            <person name="Getino M."/>
            <person name="Pursley I."/>
            <person name="Horton D.L."/>
            <person name="Alikhan N.F."/>
            <person name="Baker D."/>
            <person name="Gharbi K."/>
            <person name="Hall N."/>
            <person name="Watson M."/>
            <person name="Adriaenssens E.M."/>
            <person name="Foster-Nyarko E."/>
            <person name="Jarju S."/>
            <person name="Secka A."/>
            <person name="Antonio M."/>
            <person name="Oren A."/>
            <person name="Chaudhuri R.R."/>
            <person name="La Ragione R."/>
            <person name="Hildebrand F."/>
            <person name="Pallen M.J."/>
        </authorList>
    </citation>
    <scope>NUCLEOTIDE SEQUENCE</scope>
    <source>
        <strain evidence="9">687</strain>
    </source>
</reference>
<keyword evidence="1" id="KW-0813">Transport</keyword>
<dbReference type="PANTHER" id="PTHR47153">
    <property type="entry name" value="LACTATE UTILIZATION PROTEIN B"/>
    <property type="match status" value="1"/>
</dbReference>
<keyword evidence="4" id="KW-0677">Repeat</keyword>
<organism evidence="9 10">
    <name type="scientific">Candidatus Anaerobiospirillum merdipullorum</name>
    <dbReference type="NCBI Taxonomy" id="2838450"/>
    <lineage>
        <taxon>Bacteria</taxon>
        <taxon>Pseudomonadati</taxon>
        <taxon>Pseudomonadota</taxon>
        <taxon>Gammaproteobacteria</taxon>
        <taxon>Aeromonadales</taxon>
        <taxon>Succinivibrionaceae</taxon>
        <taxon>Anaerobiospirillum</taxon>
    </lineage>
</organism>
<dbReference type="PROSITE" id="PS00198">
    <property type="entry name" value="4FE4S_FER_1"/>
    <property type="match status" value="2"/>
</dbReference>
<dbReference type="SUPFAM" id="SSF100950">
    <property type="entry name" value="NagB/RpiA/CoA transferase-like"/>
    <property type="match status" value="1"/>
</dbReference>
<evidence type="ECO:0000256" key="2">
    <source>
        <dbReference type="ARBA" id="ARBA00022485"/>
    </source>
</evidence>
<dbReference type="InterPro" id="IPR037171">
    <property type="entry name" value="NagB/RpiA_transferase-like"/>
</dbReference>
<dbReference type="GO" id="GO:0051539">
    <property type="term" value="F:4 iron, 4 sulfur cluster binding"/>
    <property type="evidence" value="ECO:0007669"/>
    <property type="project" value="UniProtKB-KW"/>
</dbReference>
<dbReference type="GO" id="GO:0006089">
    <property type="term" value="P:lactate metabolic process"/>
    <property type="evidence" value="ECO:0007669"/>
    <property type="project" value="InterPro"/>
</dbReference>
<keyword evidence="6" id="KW-0408">Iron</keyword>
<evidence type="ECO:0000256" key="3">
    <source>
        <dbReference type="ARBA" id="ARBA00022723"/>
    </source>
</evidence>
<dbReference type="Proteomes" id="UP000824150">
    <property type="component" value="Unassembled WGS sequence"/>
</dbReference>
<evidence type="ECO:0000313" key="10">
    <source>
        <dbReference type="Proteomes" id="UP000824150"/>
    </source>
</evidence>
<dbReference type="Pfam" id="PF13183">
    <property type="entry name" value="Fer4_8"/>
    <property type="match status" value="1"/>
</dbReference>
<evidence type="ECO:0000256" key="1">
    <source>
        <dbReference type="ARBA" id="ARBA00022448"/>
    </source>
</evidence>
<dbReference type="InterPro" id="IPR004452">
    <property type="entry name" value="LutB/LldF"/>
</dbReference>
<dbReference type="Gene3D" id="3.40.50.10420">
    <property type="entry name" value="NagB/RpiA/CoA transferase-like"/>
    <property type="match status" value="1"/>
</dbReference>
<dbReference type="GO" id="GO:0046872">
    <property type="term" value="F:metal ion binding"/>
    <property type="evidence" value="ECO:0007669"/>
    <property type="project" value="UniProtKB-KW"/>
</dbReference>
<evidence type="ECO:0000256" key="6">
    <source>
        <dbReference type="ARBA" id="ARBA00023004"/>
    </source>
</evidence>
<dbReference type="Pfam" id="PF02589">
    <property type="entry name" value="LUD_dom"/>
    <property type="match status" value="1"/>
</dbReference>
<evidence type="ECO:0000256" key="7">
    <source>
        <dbReference type="ARBA" id="ARBA00023014"/>
    </source>
</evidence>
<keyword evidence="2" id="KW-0004">4Fe-4S</keyword>
<dbReference type="SUPFAM" id="SSF46548">
    <property type="entry name" value="alpha-helical ferredoxin"/>
    <property type="match status" value="1"/>
</dbReference>
<proteinExistence type="predicted"/>
<name>A0A9E2KN03_9GAMM</name>
<dbReference type="InterPro" id="IPR003741">
    <property type="entry name" value="LUD_dom"/>
</dbReference>
<dbReference type="AlphaFoldDB" id="A0A9E2KN03"/>
<dbReference type="InterPro" id="IPR009051">
    <property type="entry name" value="Helical_ferredxn"/>
</dbReference>
<protein>
    <submittedName>
        <fullName evidence="9">Iron-sulfur cluster-binding protein</fullName>
    </submittedName>
</protein>
<reference evidence="9" key="2">
    <citation type="submission" date="2021-04" db="EMBL/GenBank/DDBJ databases">
        <authorList>
            <person name="Gilroy R."/>
        </authorList>
    </citation>
    <scope>NUCLEOTIDE SEQUENCE</scope>
    <source>
        <strain evidence="9">687</strain>
    </source>
</reference>
<dbReference type="EMBL" id="JAHLFG010000061">
    <property type="protein sequence ID" value="MBU3826944.1"/>
    <property type="molecule type" value="Genomic_DNA"/>
</dbReference>
<evidence type="ECO:0000313" key="9">
    <source>
        <dbReference type="EMBL" id="MBU3826944.1"/>
    </source>
</evidence>
<sequence>MEKAVSHRQAVHANLSNPSMRAALRQSLHLIWQGRQKTLQHFTAWEKLRDEAYAVKQYALEHLPQLLEQFEKQARKNGMQVHYASNVADACATVYDIIKAHDVKLVVKGKSMVSEEIELGAYLKARGVELKASDVGDLVVYLTGEPPVHILGPAMHYDRYQIGRIFAKHLHVPEEHDVHKLNAIARNNLRQDFYGLKLGLSGVNFAAAKEGALWLIENEGNGRMCTTAPDVHVAICGIEKLTASLDDAAVLAQIVGPSANAQYSPAYGNIITGPRRVGELDGPREVHVILLDNGRSQMLADPDFYAALRCIRCSACMNMCPVFDKIGGHAYLTTYPGPIGTVISPLMDNFIRQGHLLSLCSQCKRCAQMCPVKIPLPQLILKLRARLNQESEHPTVTPQPFRRRAQKIIFKLFTKAAVNPTLWHTLMNKSYAANFLLQLFGKFVPPTATWSRYRQLPQLSNKLERELTQLKGITIE</sequence>
<evidence type="ECO:0000256" key="5">
    <source>
        <dbReference type="ARBA" id="ARBA00022982"/>
    </source>
</evidence>
<feature type="domain" description="4Fe-4S ferredoxin-type" evidence="8">
    <location>
        <begin position="300"/>
        <end position="331"/>
    </location>
</feature>
<evidence type="ECO:0000256" key="4">
    <source>
        <dbReference type="ARBA" id="ARBA00022737"/>
    </source>
</evidence>
<accession>A0A9E2KN03</accession>
<comment type="caution">
    <text evidence="9">The sequence shown here is derived from an EMBL/GenBank/DDBJ whole genome shotgun (WGS) entry which is preliminary data.</text>
</comment>
<evidence type="ECO:0000259" key="8">
    <source>
        <dbReference type="PROSITE" id="PS51379"/>
    </source>
</evidence>
<keyword evidence="5" id="KW-0249">Electron transport</keyword>
<dbReference type="PROSITE" id="PS51379">
    <property type="entry name" value="4FE4S_FER_2"/>
    <property type="match status" value="1"/>
</dbReference>
<dbReference type="InterPro" id="IPR017900">
    <property type="entry name" value="4Fe4S_Fe_S_CS"/>
</dbReference>
<keyword evidence="7" id="KW-0411">Iron-sulfur</keyword>
<gene>
    <name evidence="9" type="ORF">IAA31_05590</name>
</gene>
<dbReference type="InterPro" id="IPR017896">
    <property type="entry name" value="4Fe4S_Fe-S-bd"/>
</dbReference>